<keyword evidence="5" id="KW-1185">Reference proteome</keyword>
<dbReference type="InterPro" id="IPR027417">
    <property type="entry name" value="P-loop_NTPase"/>
</dbReference>
<reference evidence="5" key="1">
    <citation type="submission" date="2016-12" db="EMBL/GenBank/DDBJ databases">
        <title>Draft Genome Sequences od Carboxydothermus pertinax and islandicus, Hydrogenogenic Carboxydotrophic Bacteria.</title>
        <authorList>
            <person name="Fukuyama Y."/>
            <person name="Ohmae K."/>
            <person name="Yoneda Y."/>
            <person name="Yoshida T."/>
            <person name="Sako Y."/>
        </authorList>
    </citation>
    <scope>NUCLEOTIDE SEQUENCE [LARGE SCALE GENOMIC DNA]</scope>
    <source>
        <strain evidence="5">Ug1</strain>
    </source>
</reference>
<dbReference type="InterPro" id="IPR050860">
    <property type="entry name" value="FeoB_GTPase"/>
</dbReference>
<dbReference type="SUPFAM" id="SSF52540">
    <property type="entry name" value="P-loop containing nucleoside triphosphate hydrolases"/>
    <property type="match status" value="1"/>
</dbReference>
<gene>
    <name evidence="4" type="ORF">cpu_18350</name>
</gene>
<dbReference type="Proteomes" id="UP000187485">
    <property type="component" value="Unassembled WGS sequence"/>
</dbReference>
<evidence type="ECO:0000313" key="4">
    <source>
        <dbReference type="EMBL" id="GAV23325.1"/>
    </source>
</evidence>
<dbReference type="NCBIfam" id="TIGR00231">
    <property type="entry name" value="small_GTP"/>
    <property type="match status" value="1"/>
</dbReference>
<keyword evidence="2" id="KW-0342">GTP-binding</keyword>
<dbReference type="PRINTS" id="PR00326">
    <property type="entry name" value="GTP1OBG"/>
</dbReference>
<dbReference type="Pfam" id="PF02421">
    <property type="entry name" value="FeoB_N"/>
    <property type="match status" value="1"/>
</dbReference>
<dbReference type="PANTHER" id="PTHR43185:SF1">
    <property type="entry name" value="FE(2+) TRANSPORTER FEOB"/>
    <property type="match status" value="1"/>
</dbReference>
<dbReference type="CDD" id="cd01879">
    <property type="entry name" value="FeoB"/>
    <property type="match status" value="1"/>
</dbReference>
<evidence type="ECO:0000259" key="3">
    <source>
        <dbReference type="PROSITE" id="PS51711"/>
    </source>
</evidence>
<organism evidence="4 5">
    <name type="scientific">Carboxydothermus pertinax</name>
    <dbReference type="NCBI Taxonomy" id="870242"/>
    <lineage>
        <taxon>Bacteria</taxon>
        <taxon>Bacillati</taxon>
        <taxon>Bacillota</taxon>
        <taxon>Clostridia</taxon>
        <taxon>Thermoanaerobacterales</taxon>
        <taxon>Thermoanaerobacteraceae</taxon>
        <taxon>Carboxydothermus</taxon>
    </lineage>
</organism>
<dbReference type="EMBL" id="BDJK01000042">
    <property type="protein sequence ID" value="GAV23325.1"/>
    <property type="molecule type" value="Genomic_DNA"/>
</dbReference>
<name>A0A1L8CWL0_9THEO</name>
<dbReference type="RefSeq" id="WP_075859761.1">
    <property type="nucleotide sequence ID" value="NZ_BDJK01000042.1"/>
</dbReference>
<dbReference type="GO" id="GO:0005525">
    <property type="term" value="F:GTP binding"/>
    <property type="evidence" value="ECO:0007669"/>
    <property type="project" value="UniProtKB-KW"/>
</dbReference>
<dbReference type="GO" id="GO:0005886">
    <property type="term" value="C:plasma membrane"/>
    <property type="evidence" value="ECO:0007669"/>
    <property type="project" value="TreeGrafter"/>
</dbReference>
<dbReference type="PANTHER" id="PTHR43185">
    <property type="entry name" value="FERROUS IRON TRANSPORT PROTEIN B"/>
    <property type="match status" value="1"/>
</dbReference>
<dbReference type="OrthoDB" id="9809127at2"/>
<dbReference type="InterPro" id="IPR005225">
    <property type="entry name" value="Small_GTP-bd"/>
</dbReference>
<comment type="caution">
    <text evidence="4">The sequence shown here is derived from an EMBL/GenBank/DDBJ whole genome shotgun (WGS) entry which is preliminary data.</text>
</comment>
<proteinExistence type="predicted"/>
<dbReference type="STRING" id="870242.cpu_18350"/>
<evidence type="ECO:0000313" key="5">
    <source>
        <dbReference type="Proteomes" id="UP000187485"/>
    </source>
</evidence>
<dbReference type="PROSITE" id="PS51711">
    <property type="entry name" value="G_FEOB"/>
    <property type="match status" value="1"/>
</dbReference>
<evidence type="ECO:0000256" key="1">
    <source>
        <dbReference type="ARBA" id="ARBA00022741"/>
    </source>
</evidence>
<dbReference type="AlphaFoldDB" id="A0A1L8CWL0"/>
<sequence>MDCHNCNRSCHHAGGRYRRRFGFFWQKAQKEMCEEKLLKFALVGSPNVGKSMLFNALTGAYVTVSNYPGTTVEIARGKTVIHGREYEVVDTPGMYSLLPITEEEKVARDLLLEEKPDLVVHVVDAKNLGRMLPLTYQLIEAGLPVLLAINMMDEAEQLGLAIDREKLERELGIPVVTMAAAQNVGIRELKERVAEYVNK</sequence>
<protein>
    <recommendedName>
        <fullName evidence="3">FeoB-type G domain-containing protein</fullName>
    </recommendedName>
</protein>
<evidence type="ECO:0000256" key="2">
    <source>
        <dbReference type="ARBA" id="ARBA00023134"/>
    </source>
</evidence>
<feature type="domain" description="FeoB-type G" evidence="3">
    <location>
        <begin position="37"/>
        <end position="199"/>
    </location>
</feature>
<dbReference type="InterPro" id="IPR030389">
    <property type="entry name" value="G_FEOB_dom"/>
</dbReference>
<dbReference type="GO" id="GO:0015093">
    <property type="term" value="F:ferrous iron transmembrane transporter activity"/>
    <property type="evidence" value="ECO:0007669"/>
    <property type="project" value="TreeGrafter"/>
</dbReference>
<dbReference type="Gene3D" id="3.40.50.300">
    <property type="entry name" value="P-loop containing nucleotide triphosphate hydrolases"/>
    <property type="match status" value="1"/>
</dbReference>
<keyword evidence="1" id="KW-0547">Nucleotide-binding</keyword>
<dbReference type="InterPro" id="IPR006073">
    <property type="entry name" value="GTP-bd"/>
</dbReference>
<accession>A0A1L8CWL0</accession>